<name>A0A243AZQ4_BACTU</name>
<keyword evidence="1" id="KW-0808">Transferase</keyword>
<dbReference type="GO" id="GO:0016740">
    <property type="term" value="F:transferase activity"/>
    <property type="evidence" value="ECO:0007669"/>
    <property type="project" value="UniProtKB-KW"/>
</dbReference>
<dbReference type="Proteomes" id="UP000195089">
    <property type="component" value="Unassembled WGS sequence"/>
</dbReference>
<gene>
    <name evidence="1" type="ORF">BK742_26620</name>
</gene>
<dbReference type="EMBL" id="NFDL01000118">
    <property type="protein sequence ID" value="OTY35264.1"/>
    <property type="molecule type" value="Genomic_DNA"/>
</dbReference>
<evidence type="ECO:0000313" key="2">
    <source>
        <dbReference type="Proteomes" id="UP000195089"/>
    </source>
</evidence>
<accession>A0A243AZQ4</accession>
<organism evidence="1 2">
    <name type="scientific">Bacillus thuringiensis serovar pingluonsis</name>
    <dbReference type="NCBI Taxonomy" id="180881"/>
    <lineage>
        <taxon>Bacteria</taxon>
        <taxon>Bacillati</taxon>
        <taxon>Bacillota</taxon>
        <taxon>Bacilli</taxon>
        <taxon>Bacillales</taxon>
        <taxon>Bacillaceae</taxon>
        <taxon>Bacillus</taxon>
        <taxon>Bacillus cereus group</taxon>
    </lineage>
</organism>
<protein>
    <submittedName>
        <fullName evidence="1">Glycosyl transferase</fullName>
    </submittedName>
</protein>
<reference evidence="1 2" key="1">
    <citation type="submission" date="2016-10" db="EMBL/GenBank/DDBJ databases">
        <title>Comparative genomics of Bacillus thuringiensis reveals a path to pathogens against multiple invertebrate hosts.</title>
        <authorList>
            <person name="Zheng J."/>
            <person name="Gao Q."/>
            <person name="Liu H."/>
            <person name="Peng D."/>
            <person name="Ruan L."/>
            <person name="Sun M."/>
        </authorList>
    </citation>
    <scope>NUCLEOTIDE SEQUENCE [LARGE SCALE GENOMIC DNA]</scope>
    <source>
        <strain evidence="1">BGSC 4BX1</strain>
    </source>
</reference>
<dbReference type="Gene3D" id="3.90.550.10">
    <property type="entry name" value="Spore Coat Polysaccharide Biosynthesis Protein SpsA, Chain A"/>
    <property type="match status" value="2"/>
</dbReference>
<evidence type="ECO:0000313" key="1">
    <source>
        <dbReference type="EMBL" id="OTY35264.1"/>
    </source>
</evidence>
<dbReference type="SUPFAM" id="SSF53448">
    <property type="entry name" value="Nucleotide-diphospho-sugar transferases"/>
    <property type="match status" value="2"/>
</dbReference>
<dbReference type="RefSeq" id="WP_088120628.1">
    <property type="nucleotide sequence ID" value="NZ_NFDL01000118.1"/>
</dbReference>
<proteinExistence type="predicted"/>
<sequence>MSFNDKKISLPRLYIPSNEKIINPLSTEMKTSNLSPKNTQKQINPQFYNQQHDLNNHFCVIVGSEYVLKIIALQQSLMQYSEKFTLWICCIDPFAYSLLKEMNLINVNLLQVEELEDSELKAIKRKRKVNEYCWTLKPVLIEYLLVNYHLPSILYCDGDLCFFSDPNIIFKEWDEHSIFLTPQRDRDWVEKMYGKYQAGLIGFKNDLYGLKSVRWWKKKCIDWCSAEPEEGKFGDQKYLDYIPIYFPKVKISNNLGVNAAPWNCIYNNDYKIDKSKNDVFIENDKLVVYHFACITIFTENDFDLWSLGAISIPNNILNHIYTPYLERIQFVLKQLKEKFNKNTKQFLSKKDINEAQTLYKDSQLRRKMNQSNHFMNFSMIISKERLIQGLTSYYSLENLDTKFTVWICCMDDLTYQILKDLKLKHAILIPVKDIENHELLSIKNERNLQEYCWTLKAPLCLHVLNLYPEVDHIIYCDADMYFFTAPNIILDEWWKYSIFLCPQRSSTEIESIHGIYQAGLVGFKNDQNSKEILTWWKDKCLEYCKNHYDVEMNRWGDQKYLNHIPNIFSNIKIMTHKGIDAAPWNVILNSSSISKPDHKVLIDQDELIAFHFGSMQIINPNEFDLWKHETLELPSAILDDIYIPYIEQLNKTCHILQNTFQKSPSPLFVGQIDTTTIKNYFKYSSPHHNED</sequence>
<comment type="caution">
    <text evidence="1">The sequence shown here is derived from an EMBL/GenBank/DDBJ whole genome shotgun (WGS) entry which is preliminary data.</text>
</comment>
<dbReference type="AlphaFoldDB" id="A0A243AZQ4"/>
<dbReference type="InterPro" id="IPR029044">
    <property type="entry name" value="Nucleotide-diphossugar_trans"/>
</dbReference>